<dbReference type="EMBL" id="CAMXCT010006776">
    <property type="protein sequence ID" value="CAI4019842.1"/>
    <property type="molecule type" value="Genomic_DNA"/>
</dbReference>
<feature type="region of interest" description="Disordered" evidence="1">
    <location>
        <begin position="24"/>
        <end position="107"/>
    </location>
</feature>
<dbReference type="PANTHER" id="PTHR43941:SF1">
    <property type="entry name" value="STRUCTURAL MAINTENANCE OF CHROMOSOMES PROTEIN 2"/>
    <property type="match status" value="1"/>
</dbReference>
<dbReference type="EMBL" id="CAMXCT020006776">
    <property type="protein sequence ID" value="CAL1173217.1"/>
    <property type="molecule type" value="Genomic_DNA"/>
</dbReference>
<dbReference type="GO" id="GO:0007076">
    <property type="term" value="P:mitotic chromosome condensation"/>
    <property type="evidence" value="ECO:0007669"/>
    <property type="project" value="TreeGrafter"/>
</dbReference>
<sequence>MAKLMKRNEDLEAEVAQLKEELKVKTREATESTQAADFARRQSTDLMAQMEQMRKQLDDAKKELDDERRRSSVKVPVERPSSEEDRQLQDKLKRTKDENENLKQENKQLRDALDEAKIMRKALEQAMDELKRKFEEFKKKLQEKGVDVSLLDEALLEVGMPSHPMNVFDRLYQDAVRRFNRFQEKWVIDMKNAQQETWERILGIYDGPPLTKEQVTALVQNGLIDIRRFAFDEPPSRMICPKCGYNLRSGTPDRPRPHSQPSESQRPRFGRMKTWAGSMAGSLSPKGGGNQPDVFARQDIYLDIVGFQPHQAQDRKPFAIVSEADQYMHHCHLQRFEPLSLSADADASAVGREMTPSKMETPKGATPSPSPCAKDGKTPKTPKLVTLESAMSMDLDDREVMVVSAPSPVNMEPPAPPVTQRRISTRDAKLVEGSKRLTKGNVMSASMPAMEPFTAIISGSKALPLPQIAGPQQSRSRSPPDRGAAPAPRRLSRTNSQPLRRDPVDISISGVSAAR</sequence>
<dbReference type="GO" id="GO:0000796">
    <property type="term" value="C:condensin complex"/>
    <property type="evidence" value="ECO:0007669"/>
    <property type="project" value="TreeGrafter"/>
</dbReference>
<dbReference type="Proteomes" id="UP001152797">
    <property type="component" value="Unassembled WGS sequence"/>
</dbReference>
<evidence type="ECO:0000313" key="4">
    <source>
        <dbReference type="Proteomes" id="UP001152797"/>
    </source>
</evidence>
<name>A0A9P1GRR1_9DINO</name>
<feature type="region of interest" description="Disordered" evidence="1">
    <location>
        <begin position="464"/>
        <end position="515"/>
    </location>
</feature>
<evidence type="ECO:0000313" key="3">
    <source>
        <dbReference type="EMBL" id="CAL1173217.1"/>
    </source>
</evidence>
<feature type="region of interest" description="Disordered" evidence="1">
    <location>
        <begin position="248"/>
        <end position="269"/>
    </location>
</feature>
<dbReference type="GO" id="GO:0000793">
    <property type="term" value="C:condensed chromosome"/>
    <property type="evidence" value="ECO:0007669"/>
    <property type="project" value="TreeGrafter"/>
</dbReference>
<proteinExistence type="predicted"/>
<gene>
    <name evidence="2" type="ORF">C1SCF055_LOCUS44305</name>
</gene>
<dbReference type="OrthoDB" id="10577939at2759"/>
<reference evidence="2" key="1">
    <citation type="submission" date="2022-10" db="EMBL/GenBank/DDBJ databases">
        <authorList>
            <person name="Chen Y."/>
            <person name="Dougan E. K."/>
            <person name="Chan C."/>
            <person name="Rhodes N."/>
            <person name="Thang M."/>
        </authorList>
    </citation>
    <scope>NUCLEOTIDE SEQUENCE</scope>
</reference>
<evidence type="ECO:0000256" key="1">
    <source>
        <dbReference type="SAM" id="MobiDB-lite"/>
    </source>
</evidence>
<keyword evidence="4" id="KW-1185">Reference proteome</keyword>
<dbReference type="GO" id="GO:0000785">
    <property type="term" value="C:chromatin"/>
    <property type="evidence" value="ECO:0007669"/>
    <property type="project" value="TreeGrafter"/>
</dbReference>
<dbReference type="GO" id="GO:0003682">
    <property type="term" value="F:chromatin binding"/>
    <property type="evidence" value="ECO:0007669"/>
    <property type="project" value="TreeGrafter"/>
</dbReference>
<organism evidence="2">
    <name type="scientific">Cladocopium goreaui</name>
    <dbReference type="NCBI Taxonomy" id="2562237"/>
    <lineage>
        <taxon>Eukaryota</taxon>
        <taxon>Sar</taxon>
        <taxon>Alveolata</taxon>
        <taxon>Dinophyceae</taxon>
        <taxon>Suessiales</taxon>
        <taxon>Symbiodiniaceae</taxon>
        <taxon>Cladocopium</taxon>
    </lineage>
</organism>
<protein>
    <submittedName>
        <fullName evidence="2">Uncharacterized protein</fullName>
    </submittedName>
</protein>
<accession>A0A9P1GRR1</accession>
<reference evidence="3" key="2">
    <citation type="submission" date="2024-04" db="EMBL/GenBank/DDBJ databases">
        <authorList>
            <person name="Chen Y."/>
            <person name="Shah S."/>
            <person name="Dougan E. K."/>
            <person name="Thang M."/>
            <person name="Chan C."/>
        </authorList>
    </citation>
    <scope>NUCLEOTIDE SEQUENCE [LARGE SCALE GENOMIC DNA]</scope>
</reference>
<feature type="compositionally biased region" description="Basic and acidic residues" evidence="1">
    <location>
        <begin position="52"/>
        <end position="107"/>
    </location>
</feature>
<comment type="caution">
    <text evidence="2">The sequence shown here is derived from an EMBL/GenBank/DDBJ whole genome shotgun (WGS) entry which is preliminary data.</text>
</comment>
<evidence type="ECO:0000313" key="2">
    <source>
        <dbReference type="EMBL" id="CAI4019842.1"/>
    </source>
</evidence>
<dbReference type="EMBL" id="CAMXCT030006776">
    <property type="protein sequence ID" value="CAL4807154.1"/>
    <property type="molecule type" value="Genomic_DNA"/>
</dbReference>
<feature type="region of interest" description="Disordered" evidence="1">
    <location>
        <begin position="347"/>
        <end position="381"/>
    </location>
</feature>
<dbReference type="PANTHER" id="PTHR43941">
    <property type="entry name" value="STRUCTURAL MAINTENANCE OF CHROMOSOMES PROTEIN 2"/>
    <property type="match status" value="1"/>
</dbReference>
<feature type="compositionally biased region" description="Low complexity" evidence="1">
    <location>
        <begin position="474"/>
        <end position="489"/>
    </location>
</feature>
<dbReference type="AlphaFoldDB" id="A0A9P1GRR1"/>